<dbReference type="GeneTree" id="ENSGT00950000183929"/>
<dbReference type="PaxDb" id="10090-ENSMUSP00000096191"/>
<reference evidence="2" key="4">
    <citation type="journal article" date="2001" name="Nature">
        <title>Functional annotation of a full-length mouse cDNA collection.</title>
        <authorList>
            <consortium name="The RIKEN Genome Exploration Research Group Phase II Team and the FANTOM Consortium"/>
        </authorList>
    </citation>
    <scope>NUCLEOTIDE SEQUENCE</scope>
    <source>
        <strain evidence="2">C57BL/6J</strain>
        <tissue evidence="2">Hippocampus</tissue>
    </source>
</reference>
<dbReference type="Ensembl" id="ENSMUST00000098592.3">
    <property type="protein sequence ID" value="ENSMUSP00000096191.3"/>
    <property type="gene ID" value="ENSMUSG00000074215.3"/>
</dbReference>
<proteinExistence type="evidence at transcript level"/>
<gene>
    <name evidence="3 4" type="primary">Gm10643</name>
</gene>
<sequence>MVAPRNRVAPPAPGDAAPSCVPGQASHVTSVSFSRRKHSCSQSQEPTSTERHPGQRAQKHTSAGRGASLVPHCHFCEDLSFQITGRMLVRRDLEDLVVLPIIPQLPEDPEL</sequence>
<dbReference type="MGI" id="MGI:3642507">
    <property type="gene designation" value="Gm10643"/>
</dbReference>
<protein>
    <submittedName>
        <fullName evidence="3">Predicted gene 10643</fullName>
    </submittedName>
</protein>
<evidence type="ECO:0000313" key="2">
    <source>
        <dbReference type="EMBL" id="BAE24719.1"/>
    </source>
</evidence>
<reference evidence="2" key="7">
    <citation type="journal article" date="2005" name="Science">
        <title>The Transcriptional Landscape of the Mammalian Genome.</title>
        <authorList>
            <consortium name="The FANTOM Consortium"/>
            <consortium name="Riken Genome Exploration Research Group and Genome Science Group (Genome Network Project Core Group)"/>
        </authorList>
    </citation>
    <scope>NUCLEOTIDE SEQUENCE</scope>
    <source>
        <strain evidence="2">C57BL/6J</strain>
        <tissue evidence="2">Hippocampus</tissue>
    </source>
</reference>
<dbReference type="Bgee" id="ENSMUSG00000074215">
    <property type="expression patterns" value="Expressed in spermatid and 59 other cell types or tissues"/>
</dbReference>
<evidence type="ECO:0000313" key="5">
    <source>
        <dbReference type="Proteomes" id="UP000000589"/>
    </source>
</evidence>
<dbReference type="AGR" id="MGI:3642507"/>
<reference evidence="2" key="5">
    <citation type="journal article" date="2002" name="Nature">
        <title>Analysis of the mouse transcriptome based on functional annotation of 60,770 full-length cDNAs.</title>
        <authorList>
            <consortium name="The FANTOM Consortium and the RIKEN Genome Exploration Research Group Phase I and II Team"/>
        </authorList>
    </citation>
    <scope>NUCLEOTIDE SEQUENCE</scope>
    <source>
        <strain evidence="2">C57BL/6J</strain>
        <tissue evidence="2">Hippocampus</tissue>
    </source>
</reference>
<evidence type="ECO:0000313" key="4">
    <source>
        <dbReference type="MGI" id="MGI:3642507"/>
    </source>
</evidence>
<reference evidence="2" key="1">
    <citation type="journal article" date="1999" name="Methods Enzymol.">
        <title>High-efficiency full-length cDNA cloning.</title>
        <authorList>
            <person name="Carninci P."/>
            <person name="Hayashizaki Y."/>
        </authorList>
    </citation>
    <scope>NUCLEOTIDE SEQUENCE</scope>
    <source>
        <strain evidence="2">C57BL/6J</strain>
        <tissue evidence="2">Hippocampus</tissue>
    </source>
</reference>
<dbReference type="HOGENOM" id="CLU_2157543_0_0_1"/>
<organism evidence="2">
    <name type="scientific">Mus musculus</name>
    <name type="common">Mouse</name>
    <dbReference type="NCBI Taxonomy" id="10090"/>
    <lineage>
        <taxon>Eukaryota</taxon>
        <taxon>Metazoa</taxon>
        <taxon>Chordata</taxon>
        <taxon>Craniata</taxon>
        <taxon>Vertebrata</taxon>
        <taxon>Euteleostomi</taxon>
        <taxon>Mammalia</taxon>
        <taxon>Eutheria</taxon>
        <taxon>Euarchontoglires</taxon>
        <taxon>Glires</taxon>
        <taxon>Rodentia</taxon>
        <taxon>Myomorpha</taxon>
        <taxon>Muroidea</taxon>
        <taxon>Muridae</taxon>
        <taxon>Murinae</taxon>
        <taxon>Mus</taxon>
        <taxon>Mus</taxon>
    </lineage>
</organism>
<reference evidence="2" key="3">
    <citation type="journal article" date="2000" name="Genome Res.">
        <title>RIKEN integrated sequence analysis (RISA) system--384-format sequencing pipeline with 384 multicapillary sequencer.</title>
        <authorList>
            <person name="Shibata K."/>
            <person name="Itoh M."/>
            <person name="Aizawa K."/>
            <person name="Nagaoka S."/>
            <person name="Sasaki N."/>
            <person name="Carninci P."/>
            <person name="Konno H."/>
            <person name="Akiyama J."/>
            <person name="Nishi K."/>
            <person name="Kitsunai T."/>
            <person name="Tashiro H."/>
            <person name="Itoh M."/>
            <person name="Sumi N."/>
            <person name="Ishii Y."/>
            <person name="Nakamura S."/>
            <person name="Hazama M."/>
            <person name="Nishine T."/>
            <person name="Harada A."/>
            <person name="Yamamoto R."/>
            <person name="Matsumoto H."/>
            <person name="Sakaguchi S."/>
            <person name="Ikegami T."/>
            <person name="Kashiwagi K."/>
            <person name="Fujiwake S."/>
            <person name="Inoue K."/>
            <person name="Togawa Y."/>
            <person name="Izawa M."/>
            <person name="Ohara E."/>
            <person name="Watahiki M."/>
            <person name="Yoneda Y."/>
            <person name="Ishikawa T."/>
            <person name="Ozawa K."/>
            <person name="Tanaka T."/>
            <person name="Matsuura S."/>
            <person name="Kawai J."/>
            <person name="Okazaki Y."/>
            <person name="Muramatsu M."/>
            <person name="Inoue Y."/>
            <person name="Kira A."/>
            <person name="Hayashizaki Y."/>
        </authorList>
    </citation>
    <scope>NUCLEOTIDE SEQUENCE</scope>
    <source>
        <strain evidence="2">C57BL/6J</strain>
        <tissue evidence="2">Hippocampus</tissue>
    </source>
</reference>
<reference evidence="3 5" key="9">
    <citation type="journal article" date="2009" name="PLoS Biol.">
        <title>Lineage-specific biology revealed by a finished genome assembly of the mouse.</title>
        <authorList>
            <consortium name="Mouse Genome Sequencing Consortium"/>
            <person name="Church D.M."/>
            <person name="Goodstadt L."/>
            <person name="Hillier L.W."/>
            <person name="Zody M.C."/>
            <person name="Goldstein S."/>
            <person name="She X."/>
            <person name="Bult C.J."/>
            <person name="Agarwala R."/>
            <person name="Cherry J.L."/>
            <person name="DiCuccio M."/>
            <person name="Hlavina W."/>
            <person name="Kapustin Y."/>
            <person name="Meric P."/>
            <person name="Maglott D."/>
            <person name="Birtle Z."/>
            <person name="Marques A.C."/>
            <person name="Graves T."/>
            <person name="Zhou S."/>
            <person name="Teague B."/>
            <person name="Potamousis K."/>
            <person name="Churas C."/>
            <person name="Place M."/>
            <person name="Herschleb J."/>
            <person name="Runnheim R."/>
            <person name="Forrest D."/>
            <person name="Amos-Landgraf J."/>
            <person name="Schwartz D.C."/>
            <person name="Cheng Z."/>
            <person name="Lindblad-Toh K."/>
            <person name="Eichler E.E."/>
            <person name="Ponting C.P."/>
        </authorList>
    </citation>
    <scope>NUCLEOTIDE SEQUENCE [LARGE SCALE GENOMIC DNA]</scope>
    <source>
        <strain evidence="3 5">C57BL/6J</strain>
    </source>
</reference>
<keyword evidence="5" id="KW-1185">Reference proteome</keyword>
<name>Q3URG9_MOUSE</name>
<reference evidence="2" key="2">
    <citation type="journal article" date="2000" name="Genome Res.">
        <title>Normalization and subtraction of cap-trapper-selected cDNAs to prepare full-length cDNA libraries for rapid discovery of new genes.</title>
        <authorList>
            <person name="Carninci P."/>
            <person name="Shibata Y."/>
            <person name="Hayatsu N."/>
            <person name="Sugahara Y."/>
            <person name="Shibata K."/>
            <person name="Itoh M."/>
            <person name="Konno H."/>
            <person name="Okazaki Y."/>
            <person name="Muramatsu M."/>
            <person name="Hayashizaki Y."/>
        </authorList>
    </citation>
    <scope>NUCLEOTIDE SEQUENCE</scope>
    <source>
        <strain evidence="2">C57BL/6J</strain>
        <tissue evidence="2">Hippocampus</tissue>
    </source>
</reference>
<evidence type="ECO:0000313" key="3">
    <source>
        <dbReference type="Ensembl" id="ENSMUSP00000096191.3"/>
    </source>
</evidence>
<feature type="region of interest" description="Disordered" evidence="1">
    <location>
        <begin position="1"/>
        <end position="65"/>
    </location>
</feature>
<dbReference type="EMBL" id="AK141526">
    <property type="protein sequence ID" value="BAE24719.1"/>
    <property type="molecule type" value="mRNA"/>
</dbReference>
<reference evidence="2" key="8">
    <citation type="journal article" date="2005" name="Science">
        <title>Antisense Transcription in the Mammalian Transcriptome.</title>
        <authorList>
            <consortium name="RIKEN Genome Exploration Research Group and Genome Science Group (Genome Network Project Core Group) and the FANTOM Consortium"/>
        </authorList>
    </citation>
    <scope>NUCLEOTIDE SEQUENCE</scope>
    <source>
        <strain evidence="2">C57BL/6J</strain>
        <tissue evidence="2">Hippocampus</tissue>
    </source>
</reference>
<reference evidence="2" key="6">
    <citation type="submission" date="2004-03" db="EMBL/GenBank/DDBJ databases">
        <authorList>
            <person name="Arakawa T."/>
            <person name="Carninci P."/>
            <person name="Fukuda S."/>
            <person name="Hashizume W."/>
            <person name="Hayashida K."/>
            <person name="Hori F."/>
            <person name="Iida J."/>
            <person name="Imamura K."/>
            <person name="Imotani K."/>
            <person name="Itoh M."/>
            <person name="Kanagawa S."/>
            <person name="Kawai J."/>
            <person name="Kojima M."/>
            <person name="Konno H."/>
            <person name="Murata M."/>
            <person name="Nakamura M."/>
            <person name="Ninomiya N."/>
            <person name="Nishiyori H."/>
            <person name="Nomura K."/>
            <person name="Ohno M."/>
            <person name="Sakazume N."/>
            <person name="Sano H."/>
            <person name="Sasaki D."/>
            <person name="Shibata K."/>
            <person name="Shiraki T."/>
            <person name="Tagami M."/>
            <person name="Tagami Y."/>
            <person name="Waki K."/>
            <person name="Watahiki A."/>
            <person name="Muramatsu M."/>
            <person name="Hayashizaki Y."/>
        </authorList>
    </citation>
    <scope>NUCLEOTIDE SEQUENCE</scope>
    <source>
        <strain evidence="2">C57BL/6J</strain>
        <tissue evidence="2">Hippocampus</tissue>
    </source>
</reference>
<dbReference type="Proteomes" id="UP000000589">
    <property type="component" value="Chromosome 8"/>
</dbReference>
<evidence type="ECO:0000256" key="1">
    <source>
        <dbReference type="SAM" id="MobiDB-lite"/>
    </source>
</evidence>
<dbReference type="AlphaFoldDB" id="Q3URG9"/>
<accession>Q3URG9</accession>
<reference evidence="3" key="11">
    <citation type="submission" date="2025-05" db="UniProtKB">
        <authorList>
            <consortium name="Ensembl"/>
        </authorList>
    </citation>
    <scope>IDENTIFICATION</scope>
    <source>
        <strain evidence="3">C57BL/6J</strain>
    </source>
</reference>
<dbReference type="VEuPathDB" id="HostDB:ENSMUSG00000074215"/>
<reference evidence="3" key="10">
    <citation type="journal article" date="2011" name="PLoS Biol.">
        <title>Modernizing reference genome assemblies.</title>
        <authorList>
            <person name="Church D.M."/>
            <person name="Schneider V.A."/>
            <person name="Graves T."/>
            <person name="Auger K."/>
            <person name="Cunningham F."/>
            <person name="Bouk N."/>
            <person name="Chen H.C."/>
            <person name="Agarwala R."/>
            <person name="McLaren W.M."/>
            <person name="Ritchie G.R."/>
            <person name="Albracht D."/>
            <person name="Kremitzki M."/>
            <person name="Rock S."/>
            <person name="Kotkiewicz H."/>
            <person name="Kremitzki C."/>
            <person name="Wollam A."/>
            <person name="Trani L."/>
            <person name="Fulton L."/>
            <person name="Fulton R."/>
            <person name="Matthews L."/>
            <person name="Whitehead S."/>
            <person name="Chow W."/>
            <person name="Torrance J."/>
            <person name="Dunn M."/>
            <person name="Harden G."/>
            <person name="Threadgold G."/>
            <person name="Wood J."/>
            <person name="Collins J."/>
            <person name="Heath P."/>
            <person name="Griffiths G."/>
            <person name="Pelan S."/>
            <person name="Grafham D."/>
            <person name="Eichler E.E."/>
            <person name="Weinstock G."/>
            <person name="Mardis E.R."/>
            <person name="Wilson R.K."/>
            <person name="Howe K."/>
            <person name="Flicek P."/>
            <person name="Hubbard T."/>
        </authorList>
    </citation>
    <scope>NUCLEOTIDE SEQUENCE [LARGE SCALE GENOMIC DNA]</scope>
    <source>
        <strain evidence="3">C57BL/6J</strain>
    </source>
</reference>